<protein>
    <submittedName>
        <fullName evidence="1">Uncharacterized protein</fullName>
    </submittedName>
</protein>
<organism evidence="1 2">
    <name type="scientific">Ficus carica</name>
    <name type="common">Common fig</name>
    <dbReference type="NCBI Taxonomy" id="3494"/>
    <lineage>
        <taxon>Eukaryota</taxon>
        <taxon>Viridiplantae</taxon>
        <taxon>Streptophyta</taxon>
        <taxon>Embryophyta</taxon>
        <taxon>Tracheophyta</taxon>
        <taxon>Spermatophyta</taxon>
        <taxon>Magnoliopsida</taxon>
        <taxon>eudicotyledons</taxon>
        <taxon>Gunneridae</taxon>
        <taxon>Pentapetalae</taxon>
        <taxon>rosids</taxon>
        <taxon>fabids</taxon>
        <taxon>Rosales</taxon>
        <taxon>Moraceae</taxon>
        <taxon>Ficeae</taxon>
        <taxon>Ficus</taxon>
    </lineage>
</organism>
<dbReference type="Proteomes" id="UP001187192">
    <property type="component" value="Unassembled WGS sequence"/>
</dbReference>
<evidence type="ECO:0000313" key="2">
    <source>
        <dbReference type="Proteomes" id="UP001187192"/>
    </source>
</evidence>
<keyword evidence="2" id="KW-1185">Reference proteome</keyword>
<dbReference type="EMBL" id="BTGU01013717">
    <property type="protein sequence ID" value="GMN70789.1"/>
    <property type="molecule type" value="Genomic_DNA"/>
</dbReference>
<reference evidence="1" key="1">
    <citation type="submission" date="2023-07" db="EMBL/GenBank/DDBJ databases">
        <title>draft genome sequence of fig (Ficus carica).</title>
        <authorList>
            <person name="Takahashi T."/>
            <person name="Nishimura K."/>
        </authorList>
    </citation>
    <scope>NUCLEOTIDE SEQUENCE</scope>
</reference>
<dbReference type="AlphaFoldDB" id="A0AA88JE83"/>
<accession>A0AA88JE83</accession>
<proteinExistence type="predicted"/>
<name>A0AA88JE83_FICCA</name>
<sequence length="38" mass="4513">MQFTELVQRKVTMVDTFFSAKIGALWRVYKKSPDNFVM</sequence>
<evidence type="ECO:0000313" key="1">
    <source>
        <dbReference type="EMBL" id="GMN70789.1"/>
    </source>
</evidence>
<gene>
    <name evidence="1" type="ORF">TIFTF001_053982</name>
</gene>
<comment type="caution">
    <text evidence="1">The sequence shown here is derived from an EMBL/GenBank/DDBJ whole genome shotgun (WGS) entry which is preliminary data.</text>
</comment>